<dbReference type="Gene3D" id="1.25.40.710">
    <property type="match status" value="1"/>
</dbReference>
<keyword evidence="8 10" id="KW-0720">Serine protease</keyword>
<evidence type="ECO:0000256" key="6">
    <source>
        <dbReference type="ARBA" id="ARBA00022670"/>
    </source>
</evidence>
<dbReference type="Gene3D" id="3.40.50.200">
    <property type="entry name" value="Peptidase S8/S53 domain"/>
    <property type="match status" value="1"/>
</dbReference>
<protein>
    <recommendedName>
        <fullName evidence="4">Tripeptidyl-peptidase 2</fullName>
        <ecNumber evidence="3">3.4.14.10</ecNumber>
    </recommendedName>
    <alternativeName>
        <fullName evidence="9">Tripeptidyl aminopeptidase</fullName>
    </alternativeName>
</protein>
<dbReference type="Pfam" id="PF12583">
    <property type="entry name" value="TPPII_C"/>
    <property type="match status" value="1"/>
</dbReference>
<feature type="active site" description="Charge relay system" evidence="10">
    <location>
        <position position="44"/>
    </location>
</feature>
<comment type="similarity">
    <text evidence="2 10">Belongs to the peptidase S8 family.</text>
</comment>
<dbReference type="InterPro" id="IPR046939">
    <property type="entry name" value="TPPII_C_sf"/>
</dbReference>
<evidence type="ECO:0000256" key="1">
    <source>
        <dbReference type="ARBA" id="ARBA00001910"/>
    </source>
</evidence>
<dbReference type="Pfam" id="PF21316">
    <property type="entry name" value="TPPII_GBD"/>
    <property type="match status" value="1"/>
</dbReference>
<dbReference type="GO" id="GO:0004177">
    <property type="term" value="F:aminopeptidase activity"/>
    <property type="evidence" value="ECO:0007669"/>
    <property type="project" value="UniProtKB-KW"/>
</dbReference>
<gene>
    <name evidence="16" type="primary">Tpp2_1</name>
    <name evidence="18" type="synonym">LOC112685037</name>
    <name evidence="16" type="ORF">g.22662</name>
</gene>
<dbReference type="Pfam" id="PF12580">
    <property type="entry name" value="TPPII"/>
    <property type="match status" value="1"/>
</dbReference>
<accession>A0A2S2R6T5</accession>
<dbReference type="PROSITE" id="PS51892">
    <property type="entry name" value="SUBTILASE"/>
    <property type="match status" value="1"/>
</dbReference>
<dbReference type="Gene3D" id="2.20.25.690">
    <property type="match status" value="1"/>
</dbReference>
<comment type="catalytic activity">
    <reaction evidence="1">
        <text>Release of an N-terminal tripeptide from a polypeptide.</text>
        <dbReference type="EC" id="3.4.14.10"/>
    </reaction>
</comment>
<dbReference type="InterPro" id="IPR015500">
    <property type="entry name" value="Peptidase_S8_subtilisin-rel"/>
</dbReference>
<dbReference type="Proteomes" id="UP000694846">
    <property type="component" value="Unplaced"/>
</dbReference>
<evidence type="ECO:0000256" key="10">
    <source>
        <dbReference type="PROSITE-ProRule" id="PRU01240"/>
    </source>
</evidence>
<evidence type="ECO:0000256" key="8">
    <source>
        <dbReference type="ARBA" id="ARBA00022825"/>
    </source>
</evidence>
<dbReference type="PROSITE" id="PS00138">
    <property type="entry name" value="SUBTILASE_SER"/>
    <property type="match status" value="1"/>
</dbReference>
<dbReference type="InterPro" id="IPR023828">
    <property type="entry name" value="Peptidase_S8_Ser-AS"/>
</dbReference>
<feature type="domain" description="Tripeptidyl-peptidase II first Ig-like" evidence="14">
    <location>
        <begin position="533"/>
        <end position="649"/>
    </location>
</feature>
<evidence type="ECO:0000256" key="3">
    <source>
        <dbReference type="ARBA" id="ARBA00012462"/>
    </source>
</evidence>
<feature type="active site" description="Charge relay system" evidence="10">
    <location>
        <position position="460"/>
    </location>
</feature>
<evidence type="ECO:0000256" key="4">
    <source>
        <dbReference type="ARBA" id="ARBA00020244"/>
    </source>
</evidence>
<reference evidence="16" key="1">
    <citation type="submission" date="2018-04" db="EMBL/GenBank/DDBJ databases">
        <title>Transcriptome assembly of Sipha flava.</title>
        <authorList>
            <person name="Scully E.D."/>
            <person name="Geib S.M."/>
            <person name="Palmer N.A."/>
            <person name="Koch K."/>
            <person name="Bradshaw J."/>
            <person name="Heng-Moss T."/>
            <person name="Sarath G."/>
        </authorList>
    </citation>
    <scope>NUCLEOTIDE SEQUENCE</scope>
</reference>
<proteinExistence type="inferred from homology"/>
<name>A0A2S2R6T5_9HEMI</name>
<dbReference type="PANTHER" id="PTHR43806:SF14">
    <property type="entry name" value="TRIPEPTIDYL-PEPTIDASE 2"/>
    <property type="match status" value="1"/>
</dbReference>
<dbReference type="InterPro" id="IPR022232">
    <property type="entry name" value="TPPII_C_art"/>
</dbReference>
<dbReference type="PANTHER" id="PTHR43806">
    <property type="entry name" value="PEPTIDASE S8"/>
    <property type="match status" value="1"/>
</dbReference>
<evidence type="ECO:0000256" key="7">
    <source>
        <dbReference type="ARBA" id="ARBA00022801"/>
    </source>
</evidence>
<feature type="domain" description="Tripeptidyl peptidase II second Ig-like" evidence="12">
    <location>
        <begin position="792"/>
        <end position="974"/>
    </location>
</feature>
<dbReference type="AlphaFoldDB" id="A0A2S2R6T5"/>
<organism evidence="16">
    <name type="scientific">Sipha flava</name>
    <name type="common">yellow sugarcane aphid</name>
    <dbReference type="NCBI Taxonomy" id="143950"/>
    <lineage>
        <taxon>Eukaryota</taxon>
        <taxon>Metazoa</taxon>
        <taxon>Ecdysozoa</taxon>
        <taxon>Arthropoda</taxon>
        <taxon>Hexapoda</taxon>
        <taxon>Insecta</taxon>
        <taxon>Pterygota</taxon>
        <taxon>Neoptera</taxon>
        <taxon>Paraneoptera</taxon>
        <taxon>Hemiptera</taxon>
        <taxon>Sternorrhyncha</taxon>
        <taxon>Aphidomorpha</taxon>
        <taxon>Aphidoidea</taxon>
        <taxon>Aphididae</taxon>
        <taxon>Sipha</taxon>
    </lineage>
</organism>
<evidence type="ECO:0000256" key="9">
    <source>
        <dbReference type="ARBA" id="ARBA00032232"/>
    </source>
</evidence>
<dbReference type="InterPro" id="IPR048384">
    <property type="entry name" value="TPPII_GBD"/>
</dbReference>
<dbReference type="InterPro" id="IPR048383">
    <property type="entry name" value="TPPII_Ig-like-1"/>
</dbReference>
<dbReference type="InterPro" id="IPR022229">
    <property type="entry name" value="TPPII_Ig-like-2"/>
</dbReference>
<keyword evidence="6 10" id="KW-0645">Protease</keyword>
<dbReference type="GO" id="GO:0006508">
    <property type="term" value="P:proteolysis"/>
    <property type="evidence" value="ECO:0007669"/>
    <property type="project" value="UniProtKB-KW"/>
</dbReference>
<evidence type="ECO:0000259" key="11">
    <source>
        <dbReference type="Pfam" id="PF00082"/>
    </source>
</evidence>
<evidence type="ECO:0000313" key="17">
    <source>
        <dbReference type="Proteomes" id="UP000694846"/>
    </source>
</evidence>
<dbReference type="GO" id="GO:0008240">
    <property type="term" value="F:tripeptidyl-peptidase activity"/>
    <property type="evidence" value="ECO:0007669"/>
    <property type="project" value="UniProtKB-EC"/>
</dbReference>
<dbReference type="Pfam" id="PF21223">
    <property type="entry name" value="TPPII_Ig-like-1"/>
    <property type="match status" value="1"/>
</dbReference>
<evidence type="ECO:0000313" key="18">
    <source>
        <dbReference type="RefSeq" id="XP_025412578.1"/>
    </source>
</evidence>
<dbReference type="GO" id="GO:0004252">
    <property type="term" value="F:serine-type endopeptidase activity"/>
    <property type="evidence" value="ECO:0007669"/>
    <property type="project" value="UniProtKB-UniRule"/>
</dbReference>
<dbReference type="InterPro" id="IPR000209">
    <property type="entry name" value="Peptidase_S8/S53_dom"/>
</dbReference>
<dbReference type="FunFam" id="3.40.50.200:FF:000003">
    <property type="entry name" value="Tripeptidyl peptidase 2"/>
    <property type="match status" value="1"/>
</dbReference>
<evidence type="ECO:0000256" key="2">
    <source>
        <dbReference type="ARBA" id="ARBA00011073"/>
    </source>
</evidence>
<dbReference type="Pfam" id="PF00082">
    <property type="entry name" value="Peptidase_S8"/>
    <property type="match status" value="1"/>
</dbReference>
<feature type="domain" description="Tripeptidyl peptidase II C-terminal" evidence="13">
    <location>
        <begin position="1019"/>
        <end position="1085"/>
    </location>
</feature>
<keyword evidence="17" id="KW-1185">Reference proteome</keyword>
<dbReference type="InterPro" id="IPR036852">
    <property type="entry name" value="Peptidase_S8/S53_dom_sf"/>
</dbReference>
<evidence type="ECO:0000259" key="12">
    <source>
        <dbReference type="Pfam" id="PF12580"/>
    </source>
</evidence>
<dbReference type="InterPro" id="IPR034051">
    <property type="entry name" value="TPP_II_domain"/>
</dbReference>
<evidence type="ECO:0000259" key="14">
    <source>
        <dbReference type="Pfam" id="PF21223"/>
    </source>
</evidence>
<keyword evidence="5" id="KW-0031">Aminopeptidase</keyword>
<reference evidence="18" key="2">
    <citation type="submission" date="2025-04" db="UniProtKB">
        <authorList>
            <consortium name="RefSeq"/>
        </authorList>
    </citation>
    <scope>IDENTIFICATION</scope>
    <source>
        <tissue evidence="18">Whole body</tissue>
    </source>
</reference>
<dbReference type="Gene3D" id="2.60.40.3170">
    <property type="match status" value="1"/>
</dbReference>
<dbReference type="EMBL" id="GGMS01016207">
    <property type="protein sequence ID" value="MBY85410.1"/>
    <property type="molecule type" value="Transcribed_RNA"/>
</dbReference>
<dbReference type="GO" id="GO:0005829">
    <property type="term" value="C:cytosol"/>
    <property type="evidence" value="ECO:0007669"/>
    <property type="project" value="TreeGrafter"/>
</dbReference>
<dbReference type="OrthoDB" id="10256524at2759"/>
<dbReference type="RefSeq" id="XP_025412578.1">
    <property type="nucleotide sequence ID" value="XM_025556793.1"/>
</dbReference>
<dbReference type="EC" id="3.4.14.10" evidence="3"/>
<keyword evidence="7 10" id="KW-0378">Hydrolase</keyword>
<dbReference type="PRINTS" id="PR00723">
    <property type="entry name" value="SUBTILISIN"/>
</dbReference>
<evidence type="ECO:0000256" key="5">
    <source>
        <dbReference type="ARBA" id="ARBA00022438"/>
    </source>
</evidence>
<dbReference type="InterPro" id="IPR046940">
    <property type="entry name" value="TPPII_Ig-like_sf"/>
</dbReference>
<feature type="domain" description="Peptidase S8/S53" evidence="11">
    <location>
        <begin position="35"/>
        <end position="511"/>
    </location>
</feature>
<evidence type="ECO:0000259" key="15">
    <source>
        <dbReference type="Pfam" id="PF21316"/>
    </source>
</evidence>
<sequence length="1271" mass="142560">MSANFQTEEFPIWALVPKKETGVTNFLVKNPSYDGRNVTIAIFDSGVDPGAPGLQVTSEGKPKVIARYDCSGAGDVDTSTVVTIEGNEIKGLSGRTLVIPSNWKNPTGKYHIGLKNAYELYTKNVQKRIEEEKKEKQWDPIHKPLLSKSIFEQQQFNNENDSTKITLTRNQKLIKDDLDSTIDALQNLEKKYKFITPVYDCVVFHDGTQWQACLDTSETGNLASCKLMGEFSVDPLNNFSYITASDRMSYSFNIHNDGNLLEIVSLGSSHGTHVSAIAAGCFPDEPEKNGVAPGAQIISLTIGDSRLETMETGTAIVRAMIKVMELRKKFNIDVINMSYGEHSNWSNAGRIGDIMNDVVDKYGVTWVASAGNHGPALCTIGAPPDISKTTIIGVGAYVSPDMMAIDYSMEQKLPATTYTWSSRGPTIDGARGVSVCAPGGAIASVPGYMLRGSQLMNGTSMSAPHVAGAAALLISGLKANKIDTCPYLIKRSMENTALYQEKIDHFSQGHGLLQVEKAFDYLTQYHTEQESYVKFIISCGIKGEKGIHIRNASENHIIKSVVTVEPVFLYNEDIDAKHKIEFQMSLCLISDDSWISVPKYLELMYMARNFVIKIDPSGLHSGVHTSTVRAYDTKNSAKGPVFTFEVTVVRPLFANNSSFLSFDNIVFEPNSLIKRHFVLVPEKVTWATLHIQHFEPDVCANFCLHTVQLLPQKSCKFMEYCKMFKLKANEFQAHFAIEENVVLEIALAKYWSSSSNIKISYKLQFHGVTPLNRSIAMYHGMGLQTVTLKPGIKNEEILPAVSLKHLITVLKPNEGKIIALSKRDIIPPHRPIYQLILSYTFSLSKSTEAYATCGLFGELLYECEYESQLWMLFDSNKQYISAGDAYSSRHVYKLDKGDYTIKMHIRHERRELLEKIIEIPIQLVQKLQNQISLDVYSSHHQATIFGKKSSSLVITPNSEVVTLSIGSLPNDKITSLKLTAGHCLSGNIVYAKDEQGKKVDTYDFKYFITDSLKSKNGPKSVDESKTKLEEFNEAICEAKTNWLTKLDYGPDSISLYDKLLEEFGDKNSSVHISWIQCIEPDDKRKFPNCSIKDLDLEKLSLIIAAADSVLSIINQNDLLAFYGIKSDQRPEASKLKTTNDRLKNNLIEALNRKGAALSQLYYYNYVNTKKTNENDLQIIDDIWLQVTSYISPDSDSKSFNYFNIWHAAVYQNYGRVMKILLKMLDEKYVKDIENCLLWAVKVKFDDNESKHLVNAISNALIAHYPKTFRPF</sequence>
<dbReference type="CDD" id="cd04857">
    <property type="entry name" value="Peptidases_S8_Tripeptidyl_Aminopeptidase_II"/>
    <property type="match status" value="1"/>
</dbReference>
<evidence type="ECO:0000259" key="13">
    <source>
        <dbReference type="Pfam" id="PF12583"/>
    </source>
</evidence>
<feature type="active site" description="Charge relay system" evidence="10">
    <location>
        <position position="270"/>
    </location>
</feature>
<dbReference type="InterPro" id="IPR050131">
    <property type="entry name" value="Peptidase_S8_subtilisin-like"/>
</dbReference>
<dbReference type="SUPFAM" id="SSF52743">
    <property type="entry name" value="Subtilisin-like"/>
    <property type="match status" value="1"/>
</dbReference>
<feature type="domain" description="Tripeptidyl-peptidase II galactose-binding" evidence="15">
    <location>
        <begin position="667"/>
        <end position="753"/>
    </location>
</feature>
<evidence type="ECO:0000313" key="16">
    <source>
        <dbReference type="EMBL" id="MBY85410.1"/>
    </source>
</evidence>
<dbReference type="Gene3D" id="6.10.250.3080">
    <property type="match status" value="1"/>
</dbReference>